<evidence type="ECO:0000256" key="3">
    <source>
        <dbReference type="PROSITE-ProRule" id="PRU01240"/>
    </source>
</evidence>
<keyword evidence="2" id="KW-0732">Signal</keyword>
<dbReference type="HOGENOM" id="CLU_000625_0_2_1"/>
<evidence type="ECO:0000256" key="2">
    <source>
        <dbReference type="ARBA" id="ARBA00022729"/>
    </source>
</evidence>
<protein>
    <recommendedName>
        <fullName evidence="5">Peptidase S8/S53 domain-containing protein</fullName>
    </recommendedName>
</protein>
<sequence>MSKRLLQGSGRSREASATKGTARYRHGGIGEGWDINNCSRKIIGARFYYAGVDEKALKLDYLSPRDVDGHGTHTASTAGGSVVEAVSFHGLAAGTARGGAPRARIAVYKSLWGRGGVEDGNAATVLAAIDDAIHDGVDVLSLSLYIDEENLFGALHAVQKGITVLYSAGNSGSAPQVLENTAPWVITVAASKIDRSFPTVITLGDKRQIVVRATNAKPY</sequence>
<dbReference type="eggNOG" id="ENOG502R8FD">
    <property type="taxonomic scope" value="Eukaryota"/>
</dbReference>
<accession>A0A0D9V6Q1</accession>
<proteinExistence type="inferred from homology"/>
<reference evidence="7" key="2">
    <citation type="submission" date="2013-12" db="EMBL/GenBank/DDBJ databases">
        <authorList>
            <person name="Yu Y."/>
            <person name="Lee S."/>
            <person name="de Baynast K."/>
            <person name="Wissotski M."/>
            <person name="Liu L."/>
            <person name="Talag J."/>
            <person name="Goicoechea J."/>
            <person name="Angelova A."/>
            <person name="Jetty R."/>
            <person name="Kudrna D."/>
            <person name="Golser W."/>
            <person name="Rivera L."/>
            <person name="Zhang J."/>
            <person name="Wing R."/>
        </authorList>
    </citation>
    <scope>NUCLEOTIDE SEQUENCE</scope>
</reference>
<dbReference type="Proteomes" id="UP000032180">
    <property type="component" value="Chromosome 1"/>
</dbReference>
<dbReference type="SUPFAM" id="SSF52743">
    <property type="entry name" value="Subtilisin-like"/>
    <property type="match status" value="1"/>
</dbReference>
<name>A0A0D9V6Q1_9ORYZ</name>
<dbReference type="PANTHER" id="PTHR10795">
    <property type="entry name" value="PROPROTEIN CONVERTASE SUBTILISIN/KEXIN"/>
    <property type="match status" value="1"/>
</dbReference>
<dbReference type="InterPro" id="IPR045051">
    <property type="entry name" value="SBT"/>
</dbReference>
<dbReference type="GO" id="GO:0006508">
    <property type="term" value="P:proteolysis"/>
    <property type="evidence" value="ECO:0007669"/>
    <property type="project" value="InterPro"/>
</dbReference>
<dbReference type="GO" id="GO:0004252">
    <property type="term" value="F:serine-type endopeptidase activity"/>
    <property type="evidence" value="ECO:0007669"/>
    <property type="project" value="InterPro"/>
</dbReference>
<evidence type="ECO:0000256" key="4">
    <source>
        <dbReference type="SAM" id="MobiDB-lite"/>
    </source>
</evidence>
<feature type="domain" description="Peptidase S8/S53" evidence="5">
    <location>
        <begin position="63"/>
        <end position="192"/>
    </location>
</feature>
<dbReference type="EnsemblPlants" id="LPERR01G29170.1">
    <property type="protein sequence ID" value="LPERR01G29170.1"/>
    <property type="gene ID" value="LPERR01G29170"/>
</dbReference>
<dbReference type="STRING" id="77586.A0A0D9V6Q1"/>
<evidence type="ECO:0000256" key="1">
    <source>
        <dbReference type="ARBA" id="ARBA00011073"/>
    </source>
</evidence>
<dbReference type="InterPro" id="IPR000209">
    <property type="entry name" value="Peptidase_S8/S53_dom"/>
</dbReference>
<dbReference type="Pfam" id="PF00082">
    <property type="entry name" value="Peptidase_S8"/>
    <property type="match status" value="1"/>
</dbReference>
<dbReference type="AlphaFoldDB" id="A0A0D9V6Q1"/>
<dbReference type="Gene3D" id="3.50.30.30">
    <property type="match status" value="1"/>
</dbReference>
<evidence type="ECO:0000259" key="5">
    <source>
        <dbReference type="Pfam" id="PF00082"/>
    </source>
</evidence>
<dbReference type="Gene3D" id="3.40.50.200">
    <property type="entry name" value="Peptidase S8/S53 domain"/>
    <property type="match status" value="1"/>
</dbReference>
<reference evidence="6 7" key="1">
    <citation type="submission" date="2012-08" db="EMBL/GenBank/DDBJ databases">
        <title>Oryza genome evolution.</title>
        <authorList>
            <person name="Wing R.A."/>
        </authorList>
    </citation>
    <scope>NUCLEOTIDE SEQUENCE</scope>
</reference>
<feature type="region of interest" description="Disordered" evidence="4">
    <location>
        <begin position="1"/>
        <end position="20"/>
    </location>
</feature>
<comment type="caution">
    <text evidence="3">Lacks conserved residue(s) required for the propagation of feature annotation.</text>
</comment>
<comment type="similarity">
    <text evidence="1 3">Belongs to the peptidase S8 family.</text>
</comment>
<dbReference type="InterPro" id="IPR036852">
    <property type="entry name" value="Peptidase_S8/S53_dom_sf"/>
</dbReference>
<evidence type="ECO:0000313" key="6">
    <source>
        <dbReference type="EnsemblPlants" id="LPERR01G29170.1"/>
    </source>
</evidence>
<organism evidence="6 7">
    <name type="scientific">Leersia perrieri</name>
    <dbReference type="NCBI Taxonomy" id="77586"/>
    <lineage>
        <taxon>Eukaryota</taxon>
        <taxon>Viridiplantae</taxon>
        <taxon>Streptophyta</taxon>
        <taxon>Embryophyta</taxon>
        <taxon>Tracheophyta</taxon>
        <taxon>Spermatophyta</taxon>
        <taxon>Magnoliopsida</taxon>
        <taxon>Liliopsida</taxon>
        <taxon>Poales</taxon>
        <taxon>Poaceae</taxon>
        <taxon>BOP clade</taxon>
        <taxon>Oryzoideae</taxon>
        <taxon>Oryzeae</taxon>
        <taxon>Oryzinae</taxon>
        <taxon>Leersia</taxon>
    </lineage>
</organism>
<reference evidence="6" key="3">
    <citation type="submission" date="2015-04" db="UniProtKB">
        <authorList>
            <consortium name="EnsemblPlants"/>
        </authorList>
    </citation>
    <scope>IDENTIFICATION</scope>
</reference>
<evidence type="ECO:0000313" key="7">
    <source>
        <dbReference type="Proteomes" id="UP000032180"/>
    </source>
</evidence>
<keyword evidence="7" id="KW-1185">Reference proteome</keyword>
<dbReference type="Gramene" id="LPERR01G29170.1">
    <property type="protein sequence ID" value="LPERR01G29170.1"/>
    <property type="gene ID" value="LPERR01G29170"/>
</dbReference>
<dbReference type="PROSITE" id="PS51892">
    <property type="entry name" value="SUBTILASE"/>
    <property type="match status" value="1"/>
</dbReference>